<organism evidence="2 3">
    <name type="scientific">Brachionus plicatilis</name>
    <name type="common">Marine rotifer</name>
    <name type="synonym">Brachionus muelleri</name>
    <dbReference type="NCBI Taxonomy" id="10195"/>
    <lineage>
        <taxon>Eukaryota</taxon>
        <taxon>Metazoa</taxon>
        <taxon>Spiralia</taxon>
        <taxon>Gnathifera</taxon>
        <taxon>Rotifera</taxon>
        <taxon>Eurotatoria</taxon>
        <taxon>Monogononta</taxon>
        <taxon>Pseudotrocha</taxon>
        <taxon>Ploima</taxon>
        <taxon>Brachionidae</taxon>
        <taxon>Brachionus</taxon>
    </lineage>
</organism>
<reference evidence="2 3" key="1">
    <citation type="journal article" date="2018" name="Sci. Rep.">
        <title>Genomic signatures of local adaptation to the degree of environmental predictability in rotifers.</title>
        <authorList>
            <person name="Franch-Gras L."/>
            <person name="Hahn C."/>
            <person name="Garcia-Roger E.M."/>
            <person name="Carmona M.J."/>
            <person name="Serra M."/>
            <person name="Gomez A."/>
        </authorList>
    </citation>
    <scope>NUCLEOTIDE SEQUENCE [LARGE SCALE GENOMIC DNA]</scope>
    <source>
        <strain evidence="2">HYR1</strain>
    </source>
</reference>
<protein>
    <submittedName>
        <fullName evidence="2">Uncharacterized protein</fullName>
    </submittedName>
</protein>
<name>A0A3M7RN81_BRAPC</name>
<dbReference type="AlphaFoldDB" id="A0A3M7RN81"/>
<evidence type="ECO:0000313" key="2">
    <source>
        <dbReference type="EMBL" id="RNA24991.1"/>
    </source>
</evidence>
<gene>
    <name evidence="2" type="ORF">BpHYR1_014453</name>
</gene>
<keyword evidence="1" id="KW-1133">Transmembrane helix</keyword>
<dbReference type="Proteomes" id="UP000276133">
    <property type="component" value="Unassembled WGS sequence"/>
</dbReference>
<evidence type="ECO:0000313" key="3">
    <source>
        <dbReference type="Proteomes" id="UP000276133"/>
    </source>
</evidence>
<feature type="transmembrane region" description="Helical" evidence="1">
    <location>
        <begin position="6"/>
        <end position="33"/>
    </location>
</feature>
<comment type="caution">
    <text evidence="2">The sequence shown here is derived from an EMBL/GenBank/DDBJ whole genome shotgun (WGS) entry which is preliminary data.</text>
</comment>
<keyword evidence="1" id="KW-0472">Membrane</keyword>
<keyword evidence="1" id="KW-0812">Transmembrane</keyword>
<accession>A0A3M7RN81</accession>
<sequence>MLDEHVFLFVQLCFSIVVLVVTMIVVASAFRVITDLWTGQKKRSNAGLHFVNSNESLNETPEKFAKIIWRNQRSNPNQQKNGETMIK</sequence>
<evidence type="ECO:0000256" key="1">
    <source>
        <dbReference type="SAM" id="Phobius"/>
    </source>
</evidence>
<keyword evidence="3" id="KW-1185">Reference proteome</keyword>
<proteinExistence type="predicted"/>
<dbReference type="EMBL" id="REGN01002999">
    <property type="protein sequence ID" value="RNA24991.1"/>
    <property type="molecule type" value="Genomic_DNA"/>
</dbReference>